<dbReference type="EMBL" id="CALNXK010000127">
    <property type="protein sequence ID" value="CAH3163940.1"/>
    <property type="molecule type" value="Genomic_DNA"/>
</dbReference>
<proteinExistence type="predicted"/>
<gene>
    <name evidence="4" type="ORF">PLOB_00006051</name>
</gene>
<feature type="coiled-coil region" evidence="1">
    <location>
        <begin position="231"/>
        <end position="258"/>
    </location>
</feature>
<dbReference type="Gene3D" id="3.10.20.90">
    <property type="entry name" value="Phosphatidylinositol 3-kinase Catalytic Subunit, Chain A, domain 1"/>
    <property type="match status" value="1"/>
</dbReference>
<dbReference type="Proteomes" id="UP001159405">
    <property type="component" value="Unassembled WGS sequence"/>
</dbReference>
<name>A0ABN8QGV3_9CNID</name>
<dbReference type="SUPFAM" id="SSF54277">
    <property type="entry name" value="CAD &amp; PB1 domains"/>
    <property type="match status" value="1"/>
</dbReference>
<organism evidence="4 5">
    <name type="scientific">Porites lobata</name>
    <dbReference type="NCBI Taxonomy" id="104759"/>
    <lineage>
        <taxon>Eukaryota</taxon>
        <taxon>Metazoa</taxon>
        <taxon>Cnidaria</taxon>
        <taxon>Anthozoa</taxon>
        <taxon>Hexacorallia</taxon>
        <taxon>Scleractinia</taxon>
        <taxon>Fungiina</taxon>
        <taxon>Poritidae</taxon>
        <taxon>Porites</taxon>
    </lineage>
</organism>
<evidence type="ECO:0000313" key="5">
    <source>
        <dbReference type="Proteomes" id="UP001159405"/>
    </source>
</evidence>
<evidence type="ECO:0000256" key="1">
    <source>
        <dbReference type="SAM" id="Coils"/>
    </source>
</evidence>
<accession>A0ABN8QGV3</accession>
<keyword evidence="5" id="KW-1185">Reference proteome</keyword>
<comment type="caution">
    <text evidence="4">The sequence shown here is derived from an EMBL/GenBank/DDBJ whole genome shotgun (WGS) entry which is preliminary data.</text>
</comment>
<evidence type="ECO:0000259" key="3">
    <source>
        <dbReference type="Pfam" id="PF00564"/>
    </source>
</evidence>
<sequence>MKFQVKVEYGREKFVKFYVEAEVVDGKVLRYSFSSLVEDIRQTCGSLRHHTSSTLRIRYKDEDGDFVNLNEDDTDNFQEMFVRASSVDEGLYRKVLLRVSELDSPVVQPTVQAKRRKFEQEMSTPARETEHMHKLDPRSLESSFANAANPERSPLDYVKAELAENVQLKNVLLSSAKEELVKATAQNEALTPLSAIRSRICGNCHESGHTKPKCVSPPCPSHDACGLRDKHPELKLKISELQKEIKRLQQEHCDAESKLKAFCESRVKASTSFFAVMRPRLKVRNLIKYNDRVSLDRDLLILEKALNGKIPEFDVSEDWRLPILIEQYRNRNVDIYLNSVVDCRSSVSK</sequence>
<feature type="domain" description="PB1" evidence="3">
    <location>
        <begin position="32"/>
        <end position="81"/>
    </location>
</feature>
<protein>
    <recommendedName>
        <fullName evidence="3">PB1 domain-containing protein</fullName>
    </recommendedName>
</protein>
<keyword evidence="1" id="KW-0175">Coiled coil</keyword>
<dbReference type="CDD" id="cd05992">
    <property type="entry name" value="PB1"/>
    <property type="match status" value="1"/>
</dbReference>
<feature type="compositionally biased region" description="Basic and acidic residues" evidence="2">
    <location>
        <begin position="127"/>
        <end position="136"/>
    </location>
</feature>
<reference evidence="4 5" key="1">
    <citation type="submission" date="2022-05" db="EMBL/GenBank/DDBJ databases">
        <authorList>
            <consortium name="Genoscope - CEA"/>
            <person name="William W."/>
        </authorList>
    </citation>
    <scope>NUCLEOTIDE SEQUENCE [LARGE SCALE GENOMIC DNA]</scope>
</reference>
<evidence type="ECO:0000313" key="4">
    <source>
        <dbReference type="EMBL" id="CAH3163940.1"/>
    </source>
</evidence>
<dbReference type="InterPro" id="IPR000270">
    <property type="entry name" value="PB1_dom"/>
</dbReference>
<evidence type="ECO:0000256" key="2">
    <source>
        <dbReference type="SAM" id="MobiDB-lite"/>
    </source>
</evidence>
<feature type="region of interest" description="Disordered" evidence="2">
    <location>
        <begin position="116"/>
        <end position="136"/>
    </location>
</feature>
<dbReference type="Pfam" id="PF00564">
    <property type="entry name" value="PB1"/>
    <property type="match status" value="1"/>
</dbReference>